<dbReference type="Pfam" id="PF04647">
    <property type="entry name" value="AgrB"/>
    <property type="match status" value="1"/>
</dbReference>
<evidence type="ECO:0000256" key="7">
    <source>
        <dbReference type="ARBA" id="ARBA00023136"/>
    </source>
</evidence>
<dbReference type="GO" id="GO:0008233">
    <property type="term" value="F:peptidase activity"/>
    <property type="evidence" value="ECO:0007669"/>
    <property type="project" value="UniProtKB-KW"/>
</dbReference>
<evidence type="ECO:0000256" key="5">
    <source>
        <dbReference type="ARBA" id="ARBA00022801"/>
    </source>
</evidence>
<organism evidence="9 10">
    <name type="scientific">Paenibacillus antri</name>
    <dbReference type="NCBI Taxonomy" id="2582848"/>
    <lineage>
        <taxon>Bacteria</taxon>
        <taxon>Bacillati</taxon>
        <taxon>Bacillota</taxon>
        <taxon>Bacilli</taxon>
        <taxon>Bacillales</taxon>
        <taxon>Paenibacillaceae</taxon>
        <taxon>Paenibacillus</taxon>
    </lineage>
</organism>
<feature type="transmembrane region" description="Helical" evidence="8">
    <location>
        <begin position="104"/>
        <end position="121"/>
    </location>
</feature>
<protein>
    <recommendedName>
        <fullName evidence="11">Accessory regulator AgrB</fullName>
    </recommendedName>
</protein>
<keyword evidence="6 8" id="KW-1133">Transmembrane helix</keyword>
<dbReference type="SMART" id="SM00793">
    <property type="entry name" value="AgrB"/>
    <property type="match status" value="1"/>
</dbReference>
<evidence type="ECO:0000256" key="3">
    <source>
        <dbReference type="ARBA" id="ARBA00022670"/>
    </source>
</evidence>
<feature type="transmembrane region" description="Helical" evidence="8">
    <location>
        <begin position="21"/>
        <end position="50"/>
    </location>
</feature>
<dbReference type="GO" id="GO:0016020">
    <property type="term" value="C:membrane"/>
    <property type="evidence" value="ECO:0007669"/>
    <property type="project" value="InterPro"/>
</dbReference>
<dbReference type="Proteomes" id="UP000309676">
    <property type="component" value="Unassembled WGS sequence"/>
</dbReference>
<keyword evidence="10" id="KW-1185">Reference proteome</keyword>
<dbReference type="OrthoDB" id="2666767at2"/>
<evidence type="ECO:0000313" key="10">
    <source>
        <dbReference type="Proteomes" id="UP000309676"/>
    </source>
</evidence>
<dbReference type="RefSeq" id="WP_138195864.1">
    <property type="nucleotide sequence ID" value="NZ_VCIW01000014.1"/>
</dbReference>
<comment type="caution">
    <text evidence="9">The sequence shown here is derived from an EMBL/GenBank/DDBJ whole genome shotgun (WGS) entry which is preliminary data.</text>
</comment>
<dbReference type="GO" id="GO:0006508">
    <property type="term" value="P:proteolysis"/>
    <property type="evidence" value="ECO:0007669"/>
    <property type="project" value="UniProtKB-KW"/>
</dbReference>
<dbReference type="InterPro" id="IPR006741">
    <property type="entry name" value="AgrB"/>
</dbReference>
<keyword evidence="3" id="KW-0645">Protease</keyword>
<keyword evidence="4 8" id="KW-0812">Transmembrane</keyword>
<evidence type="ECO:0000256" key="1">
    <source>
        <dbReference type="ARBA" id="ARBA00022475"/>
    </source>
</evidence>
<dbReference type="GO" id="GO:0009372">
    <property type="term" value="P:quorum sensing"/>
    <property type="evidence" value="ECO:0007669"/>
    <property type="project" value="UniProtKB-KW"/>
</dbReference>
<evidence type="ECO:0000256" key="2">
    <source>
        <dbReference type="ARBA" id="ARBA00022654"/>
    </source>
</evidence>
<evidence type="ECO:0000256" key="6">
    <source>
        <dbReference type="ARBA" id="ARBA00022989"/>
    </source>
</evidence>
<reference evidence="9 10" key="1">
    <citation type="submission" date="2019-05" db="EMBL/GenBank/DDBJ databases">
        <authorList>
            <person name="Narsing Rao M.P."/>
            <person name="Li W.J."/>
        </authorList>
    </citation>
    <scope>NUCLEOTIDE SEQUENCE [LARGE SCALE GENOMIC DNA]</scope>
    <source>
        <strain evidence="9 10">SYSU_K30003</strain>
    </source>
</reference>
<evidence type="ECO:0000313" key="9">
    <source>
        <dbReference type="EMBL" id="TLS50497.1"/>
    </source>
</evidence>
<dbReference type="EMBL" id="VCIW01000014">
    <property type="protein sequence ID" value="TLS50497.1"/>
    <property type="molecule type" value="Genomic_DNA"/>
</dbReference>
<name>A0A5R9G2B4_9BACL</name>
<accession>A0A5R9G2B4</accession>
<keyword evidence="7 8" id="KW-0472">Membrane</keyword>
<sequence length="181" mass="20094">MIDKLSLRIATFIRQNNEQAASMDVLMFSLAVVLNAIFVAVMIIIIAIFTNRLPEALALLASFVTLRFFSGGMHLPTSKLCNFISIGLFVVLMLLPVSYWNAGLVLNSAALAFVLLFAPTKDIMHLNLLGPKYTIHFKIVCVLLVSVNFWIQSPILALAFFSQTLTLTPIAYKGVALFERR</sequence>
<keyword evidence="2" id="KW-0673">Quorum sensing</keyword>
<evidence type="ECO:0008006" key="11">
    <source>
        <dbReference type="Google" id="ProtNLM"/>
    </source>
</evidence>
<keyword evidence="5" id="KW-0378">Hydrolase</keyword>
<evidence type="ECO:0000256" key="4">
    <source>
        <dbReference type="ARBA" id="ARBA00022692"/>
    </source>
</evidence>
<gene>
    <name evidence="9" type="ORF">FE782_19195</name>
</gene>
<evidence type="ECO:0000256" key="8">
    <source>
        <dbReference type="SAM" id="Phobius"/>
    </source>
</evidence>
<dbReference type="AlphaFoldDB" id="A0A5R9G2B4"/>
<feature type="transmembrane region" description="Helical" evidence="8">
    <location>
        <begin position="133"/>
        <end position="151"/>
    </location>
</feature>
<feature type="transmembrane region" description="Helical" evidence="8">
    <location>
        <begin position="80"/>
        <end position="98"/>
    </location>
</feature>
<proteinExistence type="predicted"/>
<keyword evidence="1" id="KW-1003">Cell membrane</keyword>